<keyword evidence="4" id="KW-0677">Repeat</keyword>
<evidence type="ECO:0000256" key="1">
    <source>
        <dbReference type="ARBA" id="ARBA00004308"/>
    </source>
</evidence>
<dbReference type="SUPFAM" id="SSF48371">
    <property type="entry name" value="ARM repeat"/>
    <property type="match status" value="1"/>
</dbReference>
<evidence type="ECO:0000259" key="8">
    <source>
        <dbReference type="Pfam" id="PF11916"/>
    </source>
</evidence>
<dbReference type="InterPro" id="IPR021841">
    <property type="entry name" value="VAC14_Fig4p-bd"/>
</dbReference>
<dbReference type="InterPro" id="IPR026825">
    <property type="entry name" value="Vac14"/>
</dbReference>
<dbReference type="Pfam" id="PF11916">
    <property type="entry name" value="Vac14_Fig4_bd"/>
    <property type="match status" value="1"/>
</dbReference>
<comment type="function">
    <text evidence="6">Scaffold protein component of the PI(3,5)P2 regulatory complex which regulates both the synthesis and turnover of phosphatidylinositol 3,5-bisphosphate (PtdIns(3,5)P2). Pentamerizes into a star-shaped structure and nucleates the assembly of the complex. The pentamer binds a single copy each of PIKFYVE and FIG4 and coordinates both PIKfyve kinase activity and FIG4 phosphatase activity, being required to maintain normal levels of phosphatidylinositol 3-phosphate (PtdIns(3)P) and phosphatidylinositol 5-phosphate (PtdIns(5)P). Plays a role in the biogenesis of endosome carrier vesicles (ECV) / multivesicular bodies (MVB) transport intermediates from early endosomes.</text>
</comment>
<comment type="subcellular location">
    <subcellularLocation>
        <location evidence="1">Endomembrane system</location>
    </subcellularLocation>
</comment>
<dbReference type="PANTHER" id="PTHR16023:SF0">
    <property type="entry name" value="PROTEIN VAC14 HOMOLOG"/>
    <property type="match status" value="1"/>
</dbReference>
<keyword evidence="10" id="KW-1185">Reference proteome</keyword>
<dbReference type="InterPro" id="IPR016024">
    <property type="entry name" value="ARM-type_fold"/>
</dbReference>
<dbReference type="GO" id="GO:0006661">
    <property type="term" value="P:phosphatidylinositol biosynthetic process"/>
    <property type="evidence" value="ECO:0007669"/>
    <property type="project" value="InterPro"/>
</dbReference>
<gene>
    <name evidence="9" type="ORF">NAV_LOCUS86</name>
</gene>
<evidence type="ECO:0000256" key="7">
    <source>
        <dbReference type="ARBA" id="ARBA00047092"/>
    </source>
</evidence>
<dbReference type="GO" id="GO:0070772">
    <property type="term" value="C:PAS complex"/>
    <property type="evidence" value="ECO:0007669"/>
    <property type="project" value="InterPro"/>
</dbReference>
<sequence>MPLGLKLFGEKCCKDEYLTLRCSIKGMDGIKQLSKQLKNLETAEEKLRLSPIKSDHLSIFAESFLDFVRLHDKLPNLPESYELRALRRSDNYRGYLELLSQLGEEVNVTSEMFSRRFNAMRNTSPPSYYIIVIEQIDIKRIVASATLFLEFKFTHQAGCLGRIEDIVVDKTVPYLFFPKILCQYLVSLARHVGAFRLLLECKTEIPSYSEKMADAQYAPLTATLVRTLTDKLYEKRKAAALDIEKQVRDLLQANHLSQLEKLLAVLRGLTTAQNAHARKGGLIGLAAAAIALGKNTADYTSQLIEPVLTCFSDPDPRVRYYACESLYNIVKICRSSALSHFDELFDTLWRLSADTDLNVRSGAELLDRLLKDIVLATSSFEISTLMSLVRDRIYSQNSSNRRFVVSWLSALLTAPELSLLTYLPEVLDGLFQMLNDSQPGVRDATETVLGQFLERMHEQKDGDKAELNDMINVLIVHACAEGSTLTRMTALIWLNRFLKMHDVGLLQYLSSFLTAVLPCLNDSQLKAKEINTHLMELLSENADIEYDAVIKVLLKHIRHEFRDTRIAVLNWISRMHITAPAKLFSYMDRVFPLLLSLLSDTCDDVLLLDLQLLSDICEGKNTSGVELQELNLDEDTLKQLSGISPYLVKFTSSLLAMFRSDTALLNDRGVLIVRQLCMLLGSGSIYRCLSVLLLKDNDTEFVSQMVALLNGILLTSSELFELRKQLRTLESEACINLFESLYRTWAFQPIALLGLCVLSQNYEHASVLARHLWKVDVTVDVLIEIDRLVQLIESPILSYVRLDLLDAKHQRPLTAVLSALLMILPQTDAFNTLHKRIQCIPPVVDHEILEQQQEVLRKKHRQMLSSTHQRR</sequence>
<protein>
    <recommendedName>
        <fullName evidence="3">Protein VAC14 homolog</fullName>
    </recommendedName>
</protein>
<keyword evidence="5" id="KW-0472">Membrane</keyword>
<dbReference type="EMBL" id="UPTC01000005">
    <property type="protein sequence ID" value="VBB25256.1"/>
    <property type="molecule type" value="Genomic_DNA"/>
</dbReference>
<dbReference type="Gene3D" id="3.40.630.30">
    <property type="match status" value="1"/>
</dbReference>
<evidence type="ECO:0000256" key="4">
    <source>
        <dbReference type="ARBA" id="ARBA00022737"/>
    </source>
</evidence>
<comment type="subunit">
    <text evidence="7">Forms pentamers. Component of the PI(3,5)P2 regulatory complex/PAS complex, at least composed of PIKFYVE, FIG4 and VAC14. VAC14 nucleates the assembly of the complex and serves as a scaffold by pentamerizing into a star-shaped structure, which can bind a single copy each of PIKFYVE and FIG4 and coordinates their activities. Interacts with NOS1.</text>
</comment>
<evidence type="ECO:0000313" key="9">
    <source>
        <dbReference type="EMBL" id="VBB25256.1"/>
    </source>
</evidence>
<dbReference type="PANTHER" id="PTHR16023">
    <property type="entry name" value="TAX1 BINDING PROTEIN-RELATED"/>
    <property type="match status" value="1"/>
</dbReference>
<organism evidence="9 10">
    <name type="scientific">Acanthocheilonema viteae</name>
    <name type="common">Filarial nematode worm</name>
    <name type="synonym">Dipetalonema viteae</name>
    <dbReference type="NCBI Taxonomy" id="6277"/>
    <lineage>
        <taxon>Eukaryota</taxon>
        <taxon>Metazoa</taxon>
        <taxon>Ecdysozoa</taxon>
        <taxon>Nematoda</taxon>
        <taxon>Chromadorea</taxon>
        <taxon>Rhabditida</taxon>
        <taxon>Spirurina</taxon>
        <taxon>Spiruromorpha</taxon>
        <taxon>Filarioidea</taxon>
        <taxon>Onchocercidae</taxon>
        <taxon>Acanthocheilonema</taxon>
    </lineage>
</organism>
<dbReference type="OrthoDB" id="5574975at2759"/>
<dbReference type="STRING" id="6277.A0A498S3N4"/>
<name>A0A498S3N4_ACAVI</name>
<evidence type="ECO:0000256" key="5">
    <source>
        <dbReference type="ARBA" id="ARBA00023136"/>
    </source>
</evidence>
<accession>A0A498S3N4</accession>
<dbReference type="Proteomes" id="UP000276991">
    <property type="component" value="Unassembled WGS sequence"/>
</dbReference>
<evidence type="ECO:0000256" key="2">
    <source>
        <dbReference type="ARBA" id="ARBA00010225"/>
    </source>
</evidence>
<dbReference type="Pfam" id="PF12755">
    <property type="entry name" value="Vac14_Fab1_bd"/>
    <property type="match status" value="1"/>
</dbReference>
<reference evidence="9 10" key="1">
    <citation type="submission" date="2018-08" db="EMBL/GenBank/DDBJ databases">
        <authorList>
            <person name="Laetsch R D."/>
            <person name="Stevens L."/>
            <person name="Kumar S."/>
            <person name="Blaxter L. M."/>
        </authorList>
    </citation>
    <scope>NUCLEOTIDE SEQUENCE [LARGE SCALE GENOMIC DNA]</scope>
</reference>
<comment type="similarity">
    <text evidence="2">Belongs to the VAC14 family.</text>
</comment>
<dbReference type="GO" id="GO:0010008">
    <property type="term" value="C:endosome membrane"/>
    <property type="evidence" value="ECO:0007669"/>
    <property type="project" value="TreeGrafter"/>
</dbReference>
<evidence type="ECO:0000313" key="10">
    <source>
        <dbReference type="Proteomes" id="UP000276991"/>
    </source>
</evidence>
<evidence type="ECO:0000256" key="6">
    <source>
        <dbReference type="ARBA" id="ARBA00045654"/>
    </source>
</evidence>
<proteinExistence type="inferred from homology"/>
<dbReference type="InterPro" id="IPR011989">
    <property type="entry name" value="ARM-like"/>
</dbReference>
<feature type="domain" description="Vacuolar protein 14 C-terminal Fig4-binding" evidence="8">
    <location>
        <begin position="663"/>
        <end position="840"/>
    </location>
</feature>
<dbReference type="AlphaFoldDB" id="A0A498S3N4"/>
<dbReference type="Gene3D" id="1.25.10.10">
    <property type="entry name" value="Leucine-rich Repeat Variant"/>
    <property type="match status" value="3"/>
</dbReference>
<evidence type="ECO:0000256" key="3">
    <source>
        <dbReference type="ARBA" id="ARBA00013840"/>
    </source>
</evidence>